<evidence type="ECO:0008006" key="9">
    <source>
        <dbReference type="Google" id="ProtNLM"/>
    </source>
</evidence>
<feature type="transmembrane region" description="Helical" evidence="6">
    <location>
        <begin position="134"/>
        <end position="152"/>
    </location>
</feature>
<feature type="region of interest" description="Disordered" evidence="5">
    <location>
        <begin position="559"/>
        <end position="586"/>
    </location>
</feature>
<feature type="compositionally biased region" description="Polar residues" evidence="5">
    <location>
        <begin position="531"/>
        <end position="546"/>
    </location>
</feature>
<keyword evidence="8" id="KW-1185">Reference proteome</keyword>
<keyword evidence="2 6" id="KW-0812">Transmembrane</keyword>
<evidence type="ECO:0000256" key="4">
    <source>
        <dbReference type="ARBA" id="ARBA00023136"/>
    </source>
</evidence>
<dbReference type="InterPro" id="IPR008521">
    <property type="entry name" value="Mg_trans_NIPA"/>
</dbReference>
<keyword evidence="4 6" id="KW-0472">Membrane</keyword>
<feature type="transmembrane region" description="Helical" evidence="6">
    <location>
        <begin position="12"/>
        <end position="33"/>
    </location>
</feature>
<feature type="transmembrane region" description="Helical" evidence="6">
    <location>
        <begin position="228"/>
        <end position="247"/>
    </location>
</feature>
<organism evidence="7 8">
    <name type="scientific">Aspergillus udagawae</name>
    <dbReference type="NCBI Taxonomy" id="91492"/>
    <lineage>
        <taxon>Eukaryota</taxon>
        <taxon>Fungi</taxon>
        <taxon>Dikarya</taxon>
        <taxon>Ascomycota</taxon>
        <taxon>Pezizomycotina</taxon>
        <taxon>Eurotiomycetes</taxon>
        <taxon>Eurotiomycetidae</taxon>
        <taxon>Eurotiales</taxon>
        <taxon>Aspergillaceae</taxon>
        <taxon>Aspergillus</taxon>
        <taxon>Aspergillus subgen. Fumigati</taxon>
    </lineage>
</organism>
<name>A0ABQ1AW70_9EURO</name>
<accession>A0ABQ1AW70</accession>
<comment type="subcellular location">
    <subcellularLocation>
        <location evidence="1">Membrane</location>
        <topology evidence="1">Multi-pass membrane protein</topology>
    </subcellularLocation>
</comment>
<dbReference type="Proteomes" id="UP000465266">
    <property type="component" value="Unassembled WGS sequence"/>
</dbReference>
<feature type="region of interest" description="Disordered" evidence="5">
    <location>
        <begin position="414"/>
        <end position="478"/>
    </location>
</feature>
<feature type="transmembrane region" description="Helical" evidence="6">
    <location>
        <begin position="259"/>
        <end position="280"/>
    </location>
</feature>
<evidence type="ECO:0000256" key="3">
    <source>
        <dbReference type="ARBA" id="ARBA00022989"/>
    </source>
</evidence>
<gene>
    <name evidence="7" type="ORF">IFM53868_05753</name>
</gene>
<dbReference type="Pfam" id="PF05653">
    <property type="entry name" value="Mg_trans_NIPA"/>
    <property type="match status" value="1"/>
</dbReference>
<reference evidence="7 8" key="1">
    <citation type="submission" date="2020-01" db="EMBL/GenBank/DDBJ databases">
        <title>Draft genome sequence of Aspergillus udagawae IFM 53868.</title>
        <authorList>
            <person name="Takahashi H."/>
            <person name="Yaguchi T."/>
        </authorList>
    </citation>
    <scope>NUCLEOTIDE SEQUENCE [LARGE SCALE GENOMIC DNA]</scope>
    <source>
        <strain evidence="7 8">IFM 53868</strain>
    </source>
</reference>
<evidence type="ECO:0000313" key="7">
    <source>
        <dbReference type="EMBL" id="GFF89193.1"/>
    </source>
</evidence>
<feature type="region of interest" description="Disordered" evidence="5">
    <location>
        <begin position="502"/>
        <end position="546"/>
    </location>
</feature>
<evidence type="ECO:0000256" key="5">
    <source>
        <dbReference type="SAM" id="MobiDB-lite"/>
    </source>
</evidence>
<dbReference type="EMBL" id="BLKG01000060">
    <property type="protein sequence ID" value="GFF89193.1"/>
    <property type="molecule type" value="Genomic_DNA"/>
</dbReference>
<feature type="transmembrane region" description="Helical" evidence="6">
    <location>
        <begin position="91"/>
        <end position="114"/>
    </location>
</feature>
<sequence length="586" mass="64659">MGNLGDLSPQGSVAVGVIVGLISTSLQAIGLTLQRKSHLLEDEKHPYDIRRPPYKRRRWQLGMLMFVVSNIVGSTIQITTLPLPVLSTLQASGLVFNTIFATLVLGEAFTRYSFIGEPAHSLDQLLELLQRRNFVLWMVGTAVIVLVILLVSKSLKLLASPHRSRHASIRHTCTPHIPMAPSRVRLIRGLCFGLISGILSAHSLLLAKSAVELLVRTIVDRVNQFNRWQSWVILLAMIFLALTQLYFLHRGLKLCSTSILYPFVFCIYNIIAILDGLIYFRQLSQLTGFHAGLIALGTVVLLSGVLCLSWRLEIIDSHASVTVVGPSQTGLGPGMAVVEENPQSPREVGEGDEELHIGERQPLLQASHPPHGSPHRRTPSLPLFSSIPQQTPTADIDPASIWAELDDSDYEYTGTGSLWQPRPRSSTLRESALRGPRHSTIGAVGQHTWTNRRNTRSVYEGRHQRRTSVPGPDNRQSLQKRSTYFGAFPGNHSIRSIGYGTWGESERERGPEGSDHPISSSSGREPLQLGATPSSGDPLAGSTNPLAQAWRSGLRYLSRWTRHRPRTGSQSYDPLLDSSHSPVHDG</sequence>
<evidence type="ECO:0000256" key="1">
    <source>
        <dbReference type="ARBA" id="ARBA00004141"/>
    </source>
</evidence>
<protein>
    <recommendedName>
        <fullName evidence="9">Magnesium transporter NIPA8</fullName>
    </recommendedName>
</protein>
<proteinExistence type="predicted"/>
<feature type="transmembrane region" description="Helical" evidence="6">
    <location>
        <begin position="292"/>
        <end position="312"/>
    </location>
</feature>
<evidence type="ECO:0000313" key="8">
    <source>
        <dbReference type="Proteomes" id="UP000465266"/>
    </source>
</evidence>
<feature type="compositionally biased region" description="Polar residues" evidence="5">
    <location>
        <begin position="414"/>
        <end position="429"/>
    </location>
</feature>
<feature type="transmembrane region" description="Helical" evidence="6">
    <location>
        <begin position="59"/>
        <end position="79"/>
    </location>
</feature>
<comment type="caution">
    <text evidence="7">The sequence shown here is derived from an EMBL/GenBank/DDBJ whole genome shotgun (WGS) entry which is preliminary data.</text>
</comment>
<dbReference type="PANTHER" id="PTHR12570">
    <property type="match status" value="1"/>
</dbReference>
<keyword evidence="3 6" id="KW-1133">Transmembrane helix</keyword>
<feature type="compositionally biased region" description="Basic and acidic residues" evidence="5">
    <location>
        <begin position="504"/>
        <end position="515"/>
    </location>
</feature>
<evidence type="ECO:0000256" key="6">
    <source>
        <dbReference type="SAM" id="Phobius"/>
    </source>
</evidence>
<evidence type="ECO:0000256" key="2">
    <source>
        <dbReference type="ARBA" id="ARBA00022692"/>
    </source>
</evidence>
<dbReference type="PANTHER" id="PTHR12570:SF86">
    <property type="entry name" value="ADR321CP"/>
    <property type="match status" value="1"/>
</dbReference>
<feature type="transmembrane region" description="Helical" evidence="6">
    <location>
        <begin position="186"/>
        <end position="207"/>
    </location>
</feature>